<dbReference type="GO" id="GO:0004560">
    <property type="term" value="F:alpha-L-fucosidase activity"/>
    <property type="evidence" value="ECO:0007669"/>
    <property type="project" value="InterPro"/>
</dbReference>
<evidence type="ECO:0000313" key="3">
    <source>
        <dbReference type="EMBL" id="HIV27167.1"/>
    </source>
</evidence>
<dbReference type="Pfam" id="PF14498">
    <property type="entry name" value="Glyco_hyd_65N_2"/>
    <property type="match status" value="1"/>
</dbReference>
<dbReference type="InterPro" id="IPR012341">
    <property type="entry name" value="6hp_glycosidase-like_sf"/>
</dbReference>
<evidence type="ECO:0000259" key="2">
    <source>
        <dbReference type="Pfam" id="PF22124"/>
    </source>
</evidence>
<dbReference type="PIRSF" id="PIRSF007663">
    <property type="entry name" value="UCP007663"/>
    <property type="match status" value="1"/>
</dbReference>
<evidence type="ECO:0000313" key="4">
    <source>
        <dbReference type="Proteomes" id="UP000886884"/>
    </source>
</evidence>
<proteinExistence type="predicted"/>
<dbReference type="GO" id="GO:0005975">
    <property type="term" value="P:carbohydrate metabolic process"/>
    <property type="evidence" value="ECO:0007669"/>
    <property type="project" value="InterPro"/>
</dbReference>
<comment type="caution">
    <text evidence="3">The sequence shown here is derived from an EMBL/GenBank/DDBJ whole genome shotgun (WGS) entry which is preliminary data.</text>
</comment>
<name>A0A9D1P6X2_9FIRM</name>
<evidence type="ECO:0000259" key="1">
    <source>
        <dbReference type="Pfam" id="PF14498"/>
    </source>
</evidence>
<protein>
    <submittedName>
        <fullName evidence="3">Glycoside hydrolase family 95 protein</fullName>
    </submittedName>
</protein>
<dbReference type="EMBL" id="DVOT01000075">
    <property type="protein sequence ID" value="HIV27167.1"/>
    <property type="molecule type" value="Genomic_DNA"/>
</dbReference>
<reference evidence="3" key="2">
    <citation type="journal article" date="2021" name="PeerJ">
        <title>Extensive microbial diversity within the chicken gut microbiome revealed by metagenomics and culture.</title>
        <authorList>
            <person name="Gilroy R."/>
            <person name="Ravi A."/>
            <person name="Getino M."/>
            <person name="Pursley I."/>
            <person name="Horton D.L."/>
            <person name="Alikhan N.F."/>
            <person name="Baker D."/>
            <person name="Gharbi K."/>
            <person name="Hall N."/>
            <person name="Watson M."/>
            <person name="Adriaenssens E.M."/>
            <person name="Foster-Nyarko E."/>
            <person name="Jarju S."/>
            <person name="Secka A."/>
            <person name="Antonio M."/>
            <person name="Oren A."/>
            <person name="Chaudhuri R.R."/>
            <person name="La Ragione R."/>
            <person name="Hildebrand F."/>
            <person name="Pallen M.J."/>
        </authorList>
    </citation>
    <scope>NUCLEOTIDE SEQUENCE</scope>
    <source>
        <strain evidence="3">CHK183-6373</strain>
    </source>
</reference>
<dbReference type="PANTHER" id="PTHR31084:SF0">
    <property type="entry name" value="ALPHA-L-FUCOSIDASE 2"/>
    <property type="match status" value="1"/>
</dbReference>
<dbReference type="SUPFAM" id="SSF48208">
    <property type="entry name" value="Six-hairpin glycosidases"/>
    <property type="match status" value="1"/>
</dbReference>
<feature type="domain" description="Glycosyl hydrolase family 95 N-terminal" evidence="1">
    <location>
        <begin position="7"/>
        <end position="253"/>
    </location>
</feature>
<dbReference type="Pfam" id="PF22124">
    <property type="entry name" value="Glyco_hydro_95_cat"/>
    <property type="match status" value="1"/>
</dbReference>
<dbReference type="InterPro" id="IPR054363">
    <property type="entry name" value="GH95_cat"/>
</dbReference>
<sequence length="779" mass="86490">MNSTHTLWYGAPAAAWTQALPLGNGRLGAMVFGGPLESRFQLNEDSLWSGLPHAYTVPGAKEALARARALLAENRYLEAQEALETGFAGPDCQSYLPMGDLTVRIAGEQVENYIRSLDLETGIARAEYSLDGQRVVQECFISHPDQALALEITSQAPLNLEIALTSPLKSRTYAHRDVIMLDGLCPNDNVPEGMSPDDPSLCPEEKEEQGIGFRTMAAVVTDAHGEVEDKGEVLCVRKATRVSLFLVARSSYNGFDKHPQLEGRDTAADCALDMARVRRLDYPAIRDRHVADFSMYMRRVDFCLDGEKQDALPTNERLQRFARTGQDAGLIELIFQFGRYLMVAASRSGTHATNLQGIWNDNVRPPWRSDYTVNINTEMNYWPAEPLGLAEMHAPLFNMLSALRETGAQAAHDWYGARGMVAHHNVDIWAHATPVGAGRRGIARWSFWPMSAAWMSRHLCDHYLYSLDLDFLQETALPILRECAQFFADTLQEDENGYVCVSPATSPENVFSVQGKECGVAKSAAMSDAIVRELFTNYLRATEVLHIEEPLRAKVKALLPRVKPYAIGSKGQLLEWDQEYEECEPTHRHCSHLYGLHPAHEITPDGTPELAKAARRSLELRGDEGTGWSLGWKINFWARLGEGDHALKLLKMQLRPVTDNGVVYVRGGGTYENLFDAHPPFQIDGNFGAAAGIGEMLVQSRPDALLLAPALPDEWTDFSLRGMRAMHAMEVDLTAKGGALRATVRVERRCETPVAVFLLGLCVGEIQSAGEYHFGYEPF</sequence>
<dbReference type="AlphaFoldDB" id="A0A9D1P6X2"/>
<dbReference type="PANTHER" id="PTHR31084">
    <property type="entry name" value="ALPHA-L-FUCOSIDASE 2"/>
    <property type="match status" value="1"/>
</dbReference>
<dbReference type="InterPro" id="IPR008928">
    <property type="entry name" value="6-hairpin_glycosidase_sf"/>
</dbReference>
<accession>A0A9D1P6X2</accession>
<dbReference type="Proteomes" id="UP000886884">
    <property type="component" value="Unassembled WGS sequence"/>
</dbReference>
<dbReference type="InterPro" id="IPR016518">
    <property type="entry name" value="Alpha-L-fucosidase"/>
</dbReference>
<dbReference type="InterPro" id="IPR027414">
    <property type="entry name" value="GH95_N_dom"/>
</dbReference>
<feature type="domain" description="Glycosyl hydrolase family 95 catalytic" evidence="2">
    <location>
        <begin position="282"/>
        <end position="697"/>
    </location>
</feature>
<gene>
    <name evidence="3" type="ORF">IAA64_04310</name>
</gene>
<dbReference type="Gene3D" id="1.50.10.10">
    <property type="match status" value="1"/>
</dbReference>
<reference evidence="3" key="1">
    <citation type="submission" date="2020-10" db="EMBL/GenBank/DDBJ databases">
        <authorList>
            <person name="Gilroy R."/>
        </authorList>
    </citation>
    <scope>NUCLEOTIDE SEQUENCE</scope>
    <source>
        <strain evidence="3">CHK183-6373</strain>
    </source>
</reference>
<organism evidence="3 4">
    <name type="scientific">Candidatus Ornithocaccomicrobium faecavium</name>
    <dbReference type="NCBI Taxonomy" id="2840890"/>
    <lineage>
        <taxon>Bacteria</taxon>
        <taxon>Bacillati</taxon>
        <taxon>Bacillota</taxon>
        <taxon>Clostridia</taxon>
        <taxon>Candidatus Ornithocaccomicrobium</taxon>
    </lineage>
</organism>
<keyword evidence="3" id="KW-0378">Hydrolase</keyword>